<evidence type="ECO:0008006" key="4">
    <source>
        <dbReference type="Google" id="ProtNLM"/>
    </source>
</evidence>
<dbReference type="EMBL" id="LFYT02000003">
    <property type="protein sequence ID" value="PVE44133.1"/>
    <property type="molecule type" value="Genomic_DNA"/>
</dbReference>
<proteinExistence type="predicted"/>
<protein>
    <recommendedName>
        <fullName evidence="4">Capsule assembly Wzi family protein</fullName>
    </recommendedName>
</protein>
<feature type="signal peptide" evidence="1">
    <location>
        <begin position="1"/>
        <end position="20"/>
    </location>
</feature>
<comment type="caution">
    <text evidence="2">The sequence shown here is derived from an EMBL/GenBank/DDBJ whole genome shotgun (WGS) entry which is preliminary data.</text>
</comment>
<gene>
    <name evidence="2" type="ORF">H663_004070</name>
</gene>
<sequence>MRSSYLQATLYVVMASPAAALDLGVGSNGVAGLTVFPMATIPTGSLVYQYQNRVMDSDGRQGLNHSLAVGLNSFAELGIRTADTTTKRSMYDGGGGIRDLSASGKLQFNPFLGLKDSPWKLAVGATDHGGAATNFRSNYAVITHDQPKWAASLGYASAEKNPNNPIHGVFGSAALQATPWLRVRAESNEERSWAGLTLSNESWLAKINAPVGASVYLNVDQQVRGVATAEGRKPWLGVGVSLPLDWSLGRQSAPSRQAQAVSPPTIQALSTAPAVDLAVASAETSPAEKVLAQAPVATVALPLSEAASSPAPAPGSRLAAMERLAQALAEHGFEGIDVGQSGNTLVVKVSDFVYEHSLLDGAGVALGLLSQLAGEFDNYRLVQARWGTPSVGFNGQLACLAQWLLVLPCSAHEAVQPVFRDLDAALAGVDWRVRDHAPYRYKLRVKVNPIYNYYWAIEYSLLDYSMGLNINPFIHLWDGGALEFSRSAHMTSSKEFQPGGNLHYSRIPDANRRVLLHHMQKLKHGVSVRLSAGELMQGNLRGGQTETRWDAKSGEWAMGVNVSHWQAPKNTTSMPTGGTKLGFVRYAPTGSDWSLEVSGGEYWFKDKGMTASSSHWFGDTKFSYFVRHSVPPERFWPGKQSITVAGVELTLPLTPRKAMNADSGWQIKGTPRLGLSLLSPINRETENWLAYSNGAPIYQKAWVEPAIPNYVSHVLLDSDRANASYFSGKLERLRYAYQRWVMKTTQ</sequence>
<dbReference type="AlphaFoldDB" id="A0A2T7UHH9"/>
<evidence type="ECO:0000256" key="1">
    <source>
        <dbReference type="SAM" id="SignalP"/>
    </source>
</evidence>
<evidence type="ECO:0000313" key="2">
    <source>
        <dbReference type="EMBL" id="PVE44133.1"/>
    </source>
</evidence>
<evidence type="ECO:0000313" key="3">
    <source>
        <dbReference type="Proteomes" id="UP000037507"/>
    </source>
</evidence>
<feature type="chain" id="PRO_5015757206" description="Capsule assembly Wzi family protein" evidence="1">
    <location>
        <begin position="21"/>
        <end position="746"/>
    </location>
</feature>
<organism evidence="2 3">
    <name type="scientific">Limnohabitans planktonicus II-D5</name>
    <dbReference type="NCBI Taxonomy" id="1293045"/>
    <lineage>
        <taxon>Bacteria</taxon>
        <taxon>Pseudomonadati</taxon>
        <taxon>Pseudomonadota</taxon>
        <taxon>Betaproteobacteria</taxon>
        <taxon>Burkholderiales</taxon>
        <taxon>Comamonadaceae</taxon>
        <taxon>Limnohabitans</taxon>
    </lineage>
</organism>
<dbReference type="Proteomes" id="UP000037507">
    <property type="component" value="Unassembled WGS sequence"/>
</dbReference>
<dbReference type="RefSeq" id="WP_053176303.1">
    <property type="nucleotide sequence ID" value="NZ_LFYT02000003.1"/>
</dbReference>
<keyword evidence="3" id="KW-1185">Reference proteome</keyword>
<keyword evidence="1" id="KW-0732">Signal</keyword>
<dbReference type="OrthoDB" id="5392628at2"/>
<accession>A0A2T7UHH9</accession>
<reference evidence="2" key="1">
    <citation type="submission" date="2017-04" db="EMBL/GenBank/DDBJ databases">
        <title>Unexpected and diverse lifestyles within the genus Limnohabitans.</title>
        <authorList>
            <person name="Kasalicky V."/>
            <person name="Mehrshad M."/>
            <person name="Andrei S.-A."/>
            <person name="Salcher M."/>
            <person name="Kratochvilova H."/>
            <person name="Simek K."/>
            <person name="Ghai R."/>
        </authorList>
    </citation>
    <scope>NUCLEOTIDE SEQUENCE [LARGE SCALE GENOMIC DNA]</scope>
    <source>
        <strain evidence="2">II-D5</strain>
    </source>
</reference>
<name>A0A2T7UHH9_9BURK</name>